<evidence type="ECO:0000313" key="3">
    <source>
        <dbReference type="Proteomes" id="UP000281406"/>
    </source>
</evidence>
<evidence type="ECO:0000256" key="1">
    <source>
        <dbReference type="SAM" id="MobiDB-lite"/>
    </source>
</evidence>
<sequence>MDCSFSAPPPTKDYINKRWCGVDVEHEPGPPRMSPPVERHHSSSDLRGQLRYINTEERRGEGTFPQELGTVVLGVFQPQGPGSK</sequence>
<name>A0A3N0YPS7_ANAGA</name>
<dbReference type="EMBL" id="RJVU01032893">
    <property type="protein sequence ID" value="ROL48183.1"/>
    <property type="molecule type" value="Genomic_DNA"/>
</dbReference>
<reference evidence="2 3" key="1">
    <citation type="submission" date="2018-10" db="EMBL/GenBank/DDBJ databases">
        <title>Genome assembly for a Yunnan-Guizhou Plateau 3E fish, Anabarilius grahami (Regan), and its evolutionary and genetic applications.</title>
        <authorList>
            <person name="Jiang W."/>
        </authorList>
    </citation>
    <scope>NUCLEOTIDE SEQUENCE [LARGE SCALE GENOMIC DNA]</scope>
    <source>
        <strain evidence="2">AG-KIZ</strain>
        <tissue evidence="2">Muscle</tissue>
    </source>
</reference>
<gene>
    <name evidence="2" type="ORF">DPX16_6678</name>
</gene>
<feature type="region of interest" description="Disordered" evidence="1">
    <location>
        <begin position="25"/>
        <end position="47"/>
    </location>
</feature>
<proteinExistence type="predicted"/>
<protein>
    <submittedName>
        <fullName evidence="2">Uncharacterized protein</fullName>
    </submittedName>
</protein>
<accession>A0A3N0YPS7</accession>
<organism evidence="2 3">
    <name type="scientific">Anabarilius grahami</name>
    <name type="common">Kanglang fish</name>
    <name type="synonym">Barilius grahami</name>
    <dbReference type="NCBI Taxonomy" id="495550"/>
    <lineage>
        <taxon>Eukaryota</taxon>
        <taxon>Metazoa</taxon>
        <taxon>Chordata</taxon>
        <taxon>Craniata</taxon>
        <taxon>Vertebrata</taxon>
        <taxon>Euteleostomi</taxon>
        <taxon>Actinopterygii</taxon>
        <taxon>Neopterygii</taxon>
        <taxon>Teleostei</taxon>
        <taxon>Ostariophysi</taxon>
        <taxon>Cypriniformes</taxon>
        <taxon>Xenocyprididae</taxon>
        <taxon>Xenocypridinae</taxon>
        <taxon>Xenocypridinae incertae sedis</taxon>
        <taxon>Anabarilius</taxon>
    </lineage>
</organism>
<dbReference type="AlphaFoldDB" id="A0A3N0YPS7"/>
<keyword evidence="3" id="KW-1185">Reference proteome</keyword>
<comment type="caution">
    <text evidence="2">The sequence shown here is derived from an EMBL/GenBank/DDBJ whole genome shotgun (WGS) entry which is preliminary data.</text>
</comment>
<dbReference type="Proteomes" id="UP000281406">
    <property type="component" value="Unassembled WGS sequence"/>
</dbReference>
<evidence type="ECO:0000313" key="2">
    <source>
        <dbReference type="EMBL" id="ROL48183.1"/>
    </source>
</evidence>